<evidence type="ECO:0000256" key="1">
    <source>
        <dbReference type="SAM" id="MobiDB-lite"/>
    </source>
</evidence>
<keyword evidence="3" id="KW-1185">Reference proteome</keyword>
<dbReference type="Proteomes" id="UP001295423">
    <property type="component" value="Unassembled WGS sequence"/>
</dbReference>
<sequence length="125" mass="13856">MTSSSSVNQDALAKFQKINDWNNSYSLEDELSHSDSLHDSTASSFDLSLSNTSFSSLNSHQPAAVTSKYHGKSALRKSLKEKSPASVERGMRNQGWVGGHTPHGSQKPRRSYKLKNPSDEIYLKK</sequence>
<comment type="caution">
    <text evidence="2">The sequence shown here is derived from an EMBL/GenBank/DDBJ whole genome shotgun (WGS) entry which is preliminary data.</text>
</comment>
<feature type="compositionally biased region" description="Basic and acidic residues" evidence="1">
    <location>
        <begin position="116"/>
        <end position="125"/>
    </location>
</feature>
<accession>A0AAD2CYP3</accession>
<feature type="region of interest" description="Disordered" evidence="1">
    <location>
        <begin position="55"/>
        <end position="125"/>
    </location>
</feature>
<reference evidence="2" key="1">
    <citation type="submission" date="2023-08" db="EMBL/GenBank/DDBJ databases">
        <authorList>
            <person name="Audoor S."/>
            <person name="Bilcke G."/>
        </authorList>
    </citation>
    <scope>NUCLEOTIDE SEQUENCE</scope>
</reference>
<dbReference type="EMBL" id="CAKOGP040001557">
    <property type="protein sequence ID" value="CAJ1945908.1"/>
    <property type="molecule type" value="Genomic_DNA"/>
</dbReference>
<name>A0AAD2CYP3_9STRA</name>
<evidence type="ECO:0000313" key="2">
    <source>
        <dbReference type="EMBL" id="CAJ1945908.1"/>
    </source>
</evidence>
<protein>
    <submittedName>
        <fullName evidence="2">Uncharacterized protein</fullName>
    </submittedName>
</protein>
<organism evidence="2 3">
    <name type="scientific">Cylindrotheca closterium</name>
    <dbReference type="NCBI Taxonomy" id="2856"/>
    <lineage>
        <taxon>Eukaryota</taxon>
        <taxon>Sar</taxon>
        <taxon>Stramenopiles</taxon>
        <taxon>Ochrophyta</taxon>
        <taxon>Bacillariophyta</taxon>
        <taxon>Bacillariophyceae</taxon>
        <taxon>Bacillariophycidae</taxon>
        <taxon>Bacillariales</taxon>
        <taxon>Bacillariaceae</taxon>
        <taxon>Cylindrotheca</taxon>
    </lineage>
</organism>
<evidence type="ECO:0000313" key="3">
    <source>
        <dbReference type="Proteomes" id="UP001295423"/>
    </source>
</evidence>
<proteinExistence type="predicted"/>
<dbReference type="AlphaFoldDB" id="A0AAD2CYP3"/>
<gene>
    <name evidence="2" type="ORF">CYCCA115_LOCUS10050</name>
</gene>